<sequence length="404" mass="42445">MNTDHQNPSGDRPESAGTDRAWESAMSRDFDARVRGLTEAPLSLDEVKGKAVRIRRNRRIAAAGGALAVAAAVTPIALVATSNGDADTDPPVATNTAEDTTATEPDYIVDNTWHQGDGDDVALPDGDYYSAATIWDGQLVVQRPQEQDVSNSVTEIFDADGDLVDSFSSNQGVAVGEDGTFFAYISDGVLTTRSEATGGGGVPIADGFDINHMPVAATGDAACGAASDACTVYVNDGDGPARVYGSDGSDEAAPEGALKVSDATGSSVSLTIEFHERVPESCGGVYDVARGEMAFDQCDYQAQQISPDGRYVAAVPSYTDGFGATTIYILDAESGEPAGQWAGEGASITSWEWTTDGRLMFVAYDGANWHLKVLPTYDDGRGLDDVLDPVRGSDLDNPYTLIQH</sequence>
<feature type="transmembrane region" description="Helical" evidence="2">
    <location>
        <begin position="60"/>
        <end position="80"/>
    </location>
</feature>
<evidence type="ECO:0000313" key="3">
    <source>
        <dbReference type="EMBL" id="NYJ02649.1"/>
    </source>
</evidence>
<evidence type="ECO:0000256" key="2">
    <source>
        <dbReference type="SAM" id="Phobius"/>
    </source>
</evidence>
<dbReference type="RefSeq" id="WP_179668986.1">
    <property type="nucleotide sequence ID" value="NZ_JACCFP010000001.1"/>
</dbReference>
<dbReference type="EMBL" id="JACCFP010000001">
    <property type="protein sequence ID" value="NYJ02649.1"/>
    <property type="molecule type" value="Genomic_DNA"/>
</dbReference>
<dbReference type="Proteomes" id="UP000530424">
    <property type="component" value="Unassembled WGS sequence"/>
</dbReference>
<accession>A0A853C5W0</accession>
<organism evidence="3 4">
    <name type="scientific">Nocardioides thalensis</name>
    <dbReference type="NCBI Taxonomy" id="1914755"/>
    <lineage>
        <taxon>Bacteria</taxon>
        <taxon>Bacillati</taxon>
        <taxon>Actinomycetota</taxon>
        <taxon>Actinomycetes</taxon>
        <taxon>Propionibacteriales</taxon>
        <taxon>Nocardioidaceae</taxon>
        <taxon>Nocardioides</taxon>
    </lineage>
</organism>
<feature type="region of interest" description="Disordered" evidence="1">
    <location>
        <begin position="1"/>
        <end position="23"/>
    </location>
</feature>
<dbReference type="SUPFAM" id="SSF82171">
    <property type="entry name" value="DPP6 N-terminal domain-like"/>
    <property type="match status" value="1"/>
</dbReference>
<dbReference type="Gene3D" id="2.130.10.10">
    <property type="entry name" value="YVTN repeat-like/Quinoprotein amine dehydrogenase"/>
    <property type="match status" value="1"/>
</dbReference>
<dbReference type="AlphaFoldDB" id="A0A853C5W0"/>
<evidence type="ECO:0000313" key="4">
    <source>
        <dbReference type="Proteomes" id="UP000530424"/>
    </source>
</evidence>
<keyword evidence="2" id="KW-0812">Transmembrane</keyword>
<comment type="caution">
    <text evidence="3">The sequence shown here is derived from an EMBL/GenBank/DDBJ whole genome shotgun (WGS) entry which is preliminary data.</text>
</comment>
<evidence type="ECO:0000256" key="1">
    <source>
        <dbReference type="SAM" id="MobiDB-lite"/>
    </source>
</evidence>
<gene>
    <name evidence="3" type="ORF">HNR19_003347</name>
</gene>
<keyword evidence="4" id="KW-1185">Reference proteome</keyword>
<evidence type="ECO:0008006" key="5">
    <source>
        <dbReference type="Google" id="ProtNLM"/>
    </source>
</evidence>
<feature type="region of interest" description="Disordered" evidence="1">
    <location>
        <begin position="81"/>
        <end position="102"/>
    </location>
</feature>
<protein>
    <recommendedName>
        <fullName evidence="5">WD40 repeat domain-containing protein</fullName>
    </recommendedName>
</protein>
<reference evidence="3 4" key="1">
    <citation type="submission" date="2020-07" db="EMBL/GenBank/DDBJ databases">
        <title>Sequencing the genomes of 1000 actinobacteria strains.</title>
        <authorList>
            <person name="Klenk H.-P."/>
        </authorList>
    </citation>
    <scope>NUCLEOTIDE SEQUENCE [LARGE SCALE GENOMIC DNA]</scope>
    <source>
        <strain evidence="3 4">DSM 103833</strain>
    </source>
</reference>
<dbReference type="InterPro" id="IPR015943">
    <property type="entry name" value="WD40/YVTN_repeat-like_dom_sf"/>
</dbReference>
<name>A0A853C5W0_9ACTN</name>
<feature type="compositionally biased region" description="Low complexity" evidence="1">
    <location>
        <begin position="93"/>
        <end position="102"/>
    </location>
</feature>
<proteinExistence type="predicted"/>
<keyword evidence="2" id="KW-1133">Transmembrane helix</keyword>
<keyword evidence="2" id="KW-0472">Membrane</keyword>